<gene>
    <name evidence="1" type="ORF">AVL57_00215</name>
</gene>
<accession>A0ABN4LRC8</accession>
<dbReference type="EMBL" id="CP013927">
    <property type="protein sequence ID" value="AMJ76605.1"/>
    <property type="molecule type" value="Genomic_DNA"/>
</dbReference>
<reference evidence="1 2" key="1">
    <citation type="submission" date="2015-12" db="EMBL/GenBank/DDBJ databases">
        <title>Intraspecies pangenome expansion in the marine bacterium Alteromonas.</title>
        <authorList>
            <person name="Lopez-Perez M."/>
            <person name="Rodriguez-Valera F."/>
        </authorList>
    </citation>
    <scope>NUCLEOTIDE SEQUENCE [LARGE SCALE GENOMIC DNA]</scope>
    <source>
        <strain evidence="1 2">LMG 21861</strain>
        <plasmid evidence="1 2">pASTE61-200</plasmid>
    </source>
</reference>
<geneLocation type="plasmid" evidence="1 2">
    <name>pASTE61-200</name>
</geneLocation>
<dbReference type="Proteomes" id="UP000056750">
    <property type="component" value="Plasmid pASTE61-200"/>
</dbReference>
<name>A0ABN4LRC8_9ALTE</name>
<keyword evidence="2" id="KW-1185">Reference proteome</keyword>
<organism evidence="1 2">
    <name type="scientific">Alteromonas stellipolaris</name>
    <dbReference type="NCBI Taxonomy" id="233316"/>
    <lineage>
        <taxon>Bacteria</taxon>
        <taxon>Pseudomonadati</taxon>
        <taxon>Pseudomonadota</taxon>
        <taxon>Gammaproteobacteria</taxon>
        <taxon>Alteromonadales</taxon>
        <taxon>Alteromonadaceae</taxon>
        <taxon>Alteromonas/Salinimonas group</taxon>
        <taxon>Alteromonas</taxon>
    </lineage>
</organism>
<proteinExistence type="predicted"/>
<dbReference type="RefSeq" id="WP_061093646.1">
    <property type="nucleotide sequence ID" value="NZ_CP013927.1"/>
</dbReference>
<sequence>MNVDILATRVLAPLVWNWEHYEDKPYTHVKNQIVTAIEKVSIEGAAPHWRIVAMAQTLPDFLAQIVRARGEACCYGLMKRGGGKLSVGTYMSQFEKGFHMKEFIDIVHFASAFEGVTFKREDLPTQGKGSRMGKSLLNDIDTLPCFSSTQDGRCHIGQPETSLHGVAIYEVLTLLYQHPTIGFKERHEIAQRLGEMETSSIPF</sequence>
<evidence type="ECO:0000313" key="1">
    <source>
        <dbReference type="EMBL" id="AMJ76605.1"/>
    </source>
</evidence>
<evidence type="ECO:0000313" key="2">
    <source>
        <dbReference type="Proteomes" id="UP000056750"/>
    </source>
</evidence>
<keyword evidence="1" id="KW-0614">Plasmid</keyword>
<protein>
    <submittedName>
        <fullName evidence="1">Uncharacterized protein</fullName>
    </submittedName>
</protein>